<dbReference type="Proteomes" id="UP000031443">
    <property type="component" value="Unassembled WGS sequence"/>
</dbReference>
<name>M7BDD0_CHEMY</name>
<feature type="region of interest" description="Disordered" evidence="1">
    <location>
        <begin position="16"/>
        <end position="41"/>
    </location>
</feature>
<organism evidence="2 3">
    <name type="scientific">Chelonia mydas</name>
    <name type="common">Green sea-turtle</name>
    <name type="synonym">Chelonia agassizi</name>
    <dbReference type="NCBI Taxonomy" id="8469"/>
    <lineage>
        <taxon>Eukaryota</taxon>
        <taxon>Metazoa</taxon>
        <taxon>Chordata</taxon>
        <taxon>Craniata</taxon>
        <taxon>Vertebrata</taxon>
        <taxon>Euteleostomi</taxon>
        <taxon>Archelosauria</taxon>
        <taxon>Testudinata</taxon>
        <taxon>Testudines</taxon>
        <taxon>Cryptodira</taxon>
        <taxon>Durocryptodira</taxon>
        <taxon>Americhelydia</taxon>
        <taxon>Chelonioidea</taxon>
        <taxon>Cheloniidae</taxon>
        <taxon>Chelonia</taxon>
    </lineage>
</organism>
<dbReference type="AlphaFoldDB" id="M7BDD0"/>
<dbReference type="EMBL" id="KB535465">
    <property type="protein sequence ID" value="EMP33595.1"/>
    <property type="molecule type" value="Genomic_DNA"/>
</dbReference>
<sequence length="144" mass="15422">MVGAAHKGFLTGLLKRSCSRGEPGTSTSAMHSQVARSEAEKSPAHFAVGLLGEISEQQQNQVIQLQTSEQDVAEEDYQQEIWVAVECRGNKAPETTSESQHAGKRGVCVAARGQLAEASTAAVRVVPALWREDLALQGSHCSKH</sequence>
<evidence type="ECO:0000313" key="2">
    <source>
        <dbReference type="EMBL" id="EMP33595.1"/>
    </source>
</evidence>
<protein>
    <submittedName>
        <fullName evidence="2">Uncharacterized protein</fullName>
    </submittedName>
</protein>
<reference evidence="3" key="1">
    <citation type="journal article" date="2013" name="Nat. Genet.">
        <title>The draft genomes of soft-shell turtle and green sea turtle yield insights into the development and evolution of the turtle-specific body plan.</title>
        <authorList>
            <person name="Wang Z."/>
            <person name="Pascual-Anaya J."/>
            <person name="Zadissa A."/>
            <person name="Li W."/>
            <person name="Niimura Y."/>
            <person name="Huang Z."/>
            <person name="Li C."/>
            <person name="White S."/>
            <person name="Xiong Z."/>
            <person name="Fang D."/>
            <person name="Wang B."/>
            <person name="Ming Y."/>
            <person name="Chen Y."/>
            <person name="Zheng Y."/>
            <person name="Kuraku S."/>
            <person name="Pignatelli M."/>
            <person name="Herrero J."/>
            <person name="Beal K."/>
            <person name="Nozawa M."/>
            <person name="Li Q."/>
            <person name="Wang J."/>
            <person name="Zhang H."/>
            <person name="Yu L."/>
            <person name="Shigenobu S."/>
            <person name="Wang J."/>
            <person name="Liu J."/>
            <person name="Flicek P."/>
            <person name="Searle S."/>
            <person name="Wang J."/>
            <person name="Kuratani S."/>
            <person name="Yin Y."/>
            <person name="Aken B."/>
            <person name="Zhang G."/>
            <person name="Irie N."/>
        </authorList>
    </citation>
    <scope>NUCLEOTIDE SEQUENCE [LARGE SCALE GENOMIC DNA]</scope>
</reference>
<feature type="compositionally biased region" description="Polar residues" evidence="1">
    <location>
        <begin position="24"/>
        <end position="35"/>
    </location>
</feature>
<proteinExistence type="predicted"/>
<evidence type="ECO:0000256" key="1">
    <source>
        <dbReference type="SAM" id="MobiDB-lite"/>
    </source>
</evidence>
<evidence type="ECO:0000313" key="3">
    <source>
        <dbReference type="Proteomes" id="UP000031443"/>
    </source>
</evidence>
<gene>
    <name evidence="2" type="ORF">UY3_09306</name>
</gene>
<keyword evidence="3" id="KW-1185">Reference proteome</keyword>
<accession>M7BDD0</accession>